<name>A0A9D6V0J5_9BACT</name>
<evidence type="ECO:0000313" key="6">
    <source>
        <dbReference type="EMBL" id="MBI5249683.1"/>
    </source>
</evidence>
<dbReference type="FunFam" id="3.30.300.30:FF:000008">
    <property type="entry name" value="2,3-dihydroxybenzoate-AMP ligase"/>
    <property type="match status" value="1"/>
</dbReference>
<dbReference type="InterPro" id="IPR050237">
    <property type="entry name" value="ATP-dep_AMP-bd_enzyme"/>
</dbReference>
<feature type="domain" description="AMP-dependent synthetase/ligase" evidence="4">
    <location>
        <begin position="9"/>
        <end position="360"/>
    </location>
</feature>
<sequence>MQTISQMLAETANYEPDRIALIFGDEHQTYGNLNRNVNRMANGLISLGIQPGDRAMLFMKNSTMLVTAYFGLIRAGATVVPLNVMHRRHEISHIGTDTSAKMIIADEDLWLNEASVKVDLPDLQHVLLNGTGNTEGTKSLAGAFSESSAHTQVDLGLDSIASIIYTSGTTGRPKGATQTHRSILSNVIGCFTRNKFCREDRLLCALPLFNNFAINVVMMSTFFTGAAMVVIDRFDARKVLDNISEHKCTYFAGTPTMFSYLLQEYDPGKNDIGSLRVTNSGGAHCPGSLIRRIEDTLGVVHLDGYGQTEGCGFTTLNPVVGVRKENSVGTPISNMQLKIVTDDDQELPPGEVGEIVESGDVFSIHRYWNRPDVNEKVYRGGWFHSGDLGYVDKDGYLFVVDRKQDLIITGGANIYPAEVEEVLYSHPKVALAAVIGVPDEVKGELAKAYVVLKKGETAAEREIIDFVRERIAKYKAPRMVEFVESLPQGPTGKILKRELRDRLKELKS</sequence>
<comment type="similarity">
    <text evidence="1">Belongs to the ATP-dependent AMP-binding enzyme family.</text>
</comment>
<dbReference type="SUPFAM" id="SSF56801">
    <property type="entry name" value="Acetyl-CoA synthetase-like"/>
    <property type="match status" value="1"/>
</dbReference>
<dbReference type="Gene3D" id="3.40.50.12780">
    <property type="entry name" value="N-terminal domain of ligase-like"/>
    <property type="match status" value="1"/>
</dbReference>
<feature type="transmembrane region" description="Helical" evidence="3">
    <location>
        <begin position="212"/>
        <end position="231"/>
    </location>
</feature>
<dbReference type="Pfam" id="PF13193">
    <property type="entry name" value="AMP-binding_C"/>
    <property type="match status" value="1"/>
</dbReference>
<dbReference type="Pfam" id="PF00501">
    <property type="entry name" value="AMP-binding"/>
    <property type="match status" value="1"/>
</dbReference>
<evidence type="ECO:0000259" key="4">
    <source>
        <dbReference type="Pfam" id="PF00501"/>
    </source>
</evidence>
<proteinExistence type="inferred from homology"/>
<protein>
    <submittedName>
        <fullName evidence="6">Long-chain-fatty-acid--CoA ligase</fullName>
    </submittedName>
</protein>
<dbReference type="InterPro" id="IPR045851">
    <property type="entry name" value="AMP-bd_C_sf"/>
</dbReference>
<dbReference type="InterPro" id="IPR020845">
    <property type="entry name" value="AMP-binding_CS"/>
</dbReference>
<dbReference type="Gene3D" id="3.30.300.30">
    <property type="match status" value="1"/>
</dbReference>
<evidence type="ECO:0000259" key="5">
    <source>
        <dbReference type="Pfam" id="PF13193"/>
    </source>
</evidence>
<gene>
    <name evidence="6" type="ORF">HY912_09325</name>
</gene>
<keyword evidence="3" id="KW-0472">Membrane</keyword>
<keyword evidence="3" id="KW-0812">Transmembrane</keyword>
<dbReference type="InterPro" id="IPR042099">
    <property type="entry name" value="ANL_N_sf"/>
</dbReference>
<feature type="domain" description="AMP-binding enzyme C-terminal" evidence="5">
    <location>
        <begin position="418"/>
        <end position="493"/>
    </location>
</feature>
<accession>A0A9D6V0J5</accession>
<organism evidence="6 7">
    <name type="scientific">Desulfomonile tiedjei</name>
    <dbReference type="NCBI Taxonomy" id="2358"/>
    <lineage>
        <taxon>Bacteria</taxon>
        <taxon>Pseudomonadati</taxon>
        <taxon>Thermodesulfobacteriota</taxon>
        <taxon>Desulfomonilia</taxon>
        <taxon>Desulfomonilales</taxon>
        <taxon>Desulfomonilaceae</taxon>
        <taxon>Desulfomonile</taxon>
    </lineage>
</organism>
<evidence type="ECO:0000256" key="3">
    <source>
        <dbReference type="SAM" id="Phobius"/>
    </source>
</evidence>
<dbReference type="AlphaFoldDB" id="A0A9D6V0J5"/>
<dbReference type="NCBIfam" id="NF004837">
    <property type="entry name" value="PRK06187.1"/>
    <property type="match status" value="1"/>
</dbReference>
<reference evidence="6" key="1">
    <citation type="submission" date="2020-07" db="EMBL/GenBank/DDBJ databases">
        <title>Huge and variable diversity of episymbiotic CPR bacteria and DPANN archaea in groundwater ecosystems.</title>
        <authorList>
            <person name="He C.Y."/>
            <person name="Keren R."/>
            <person name="Whittaker M."/>
            <person name="Farag I.F."/>
            <person name="Doudna J."/>
            <person name="Cate J.H.D."/>
            <person name="Banfield J.F."/>
        </authorList>
    </citation>
    <scope>NUCLEOTIDE SEQUENCE</scope>
    <source>
        <strain evidence="6">NC_groundwater_1664_Pr3_B-0.1um_52_9</strain>
    </source>
</reference>
<dbReference type="PROSITE" id="PS00455">
    <property type="entry name" value="AMP_BINDING"/>
    <property type="match status" value="1"/>
</dbReference>
<keyword evidence="2 6" id="KW-0436">Ligase</keyword>
<dbReference type="PANTHER" id="PTHR43767:SF1">
    <property type="entry name" value="NONRIBOSOMAL PEPTIDE SYNTHASE PES1 (EUROFUNG)-RELATED"/>
    <property type="match status" value="1"/>
</dbReference>
<comment type="caution">
    <text evidence="6">The sequence shown here is derived from an EMBL/GenBank/DDBJ whole genome shotgun (WGS) entry which is preliminary data.</text>
</comment>
<dbReference type="PANTHER" id="PTHR43767">
    <property type="entry name" value="LONG-CHAIN-FATTY-ACID--COA LIGASE"/>
    <property type="match status" value="1"/>
</dbReference>
<keyword evidence="3" id="KW-1133">Transmembrane helix</keyword>
<evidence type="ECO:0000256" key="2">
    <source>
        <dbReference type="ARBA" id="ARBA00022598"/>
    </source>
</evidence>
<evidence type="ECO:0000313" key="7">
    <source>
        <dbReference type="Proteomes" id="UP000807825"/>
    </source>
</evidence>
<dbReference type="EMBL" id="JACRDE010000252">
    <property type="protein sequence ID" value="MBI5249683.1"/>
    <property type="molecule type" value="Genomic_DNA"/>
</dbReference>
<evidence type="ECO:0000256" key="1">
    <source>
        <dbReference type="ARBA" id="ARBA00006432"/>
    </source>
</evidence>
<dbReference type="InterPro" id="IPR000873">
    <property type="entry name" value="AMP-dep_synth/lig_dom"/>
</dbReference>
<dbReference type="Proteomes" id="UP000807825">
    <property type="component" value="Unassembled WGS sequence"/>
</dbReference>
<dbReference type="GO" id="GO:0016878">
    <property type="term" value="F:acid-thiol ligase activity"/>
    <property type="evidence" value="ECO:0007669"/>
    <property type="project" value="UniProtKB-ARBA"/>
</dbReference>
<dbReference type="InterPro" id="IPR025110">
    <property type="entry name" value="AMP-bd_C"/>
</dbReference>